<dbReference type="Proteomes" id="UP000054925">
    <property type="component" value="Unassembled WGS sequence"/>
</dbReference>
<evidence type="ECO:0008006" key="4">
    <source>
        <dbReference type="Google" id="ProtNLM"/>
    </source>
</evidence>
<proteinExistence type="predicted"/>
<dbReference type="AlphaFoldDB" id="A0A158KH49"/>
<evidence type="ECO:0000256" key="1">
    <source>
        <dbReference type="SAM" id="SignalP"/>
    </source>
</evidence>
<organism evidence="2 3">
    <name type="scientific">Caballeronia terrestris</name>
    <dbReference type="NCBI Taxonomy" id="1226301"/>
    <lineage>
        <taxon>Bacteria</taxon>
        <taxon>Pseudomonadati</taxon>
        <taxon>Pseudomonadota</taxon>
        <taxon>Betaproteobacteria</taxon>
        <taxon>Burkholderiales</taxon>
        <taxon>Burkholderiaceae</taxon>
        <taxon>Caballeronia</taxon>
    </lineage>
</organism>
<evidence type="ECO:0000313" key="2">
    <source>
        <dbReference type="EMBL" id="SAL80468.1"/>
    </source>
</evidence>
<dbReference type="EMBL" id="FCOL02000055">
    <property type="protein sequence ID" value="SAL80468.1"/>
    <property type="molecule type" value="Genomic_DNA"/>
</dbReference>
<keyword evidence="1" id="KW-0732">Signal</keyword>
<reference evidence="2" key="1">
    <citation type="submission" date="2016-01" db="EMBL/GenBank/DDBJ databases">
        <authorList>
            <person name="Peeters C."/>
        </authorList>
    </citation>
    <scope>NUCLEOTIDE SEQUENCE [LARGE SCALE GENOMIC DNA]</scope>
    <source>
        <strain evidence="2">LMG 22937</strain>
    </source>
</reference>
<evidence type="ECO:0000313" key="3">
    <source>
        <dbReference type="Proteomes" id="UP000054925"/>
    </source>
</evidence>
<comment type="caution">
    <text evidence="2">The sequence shown here is derived from an EMBL/GenBank/DDBJ whole genome shotgun (WGS) entry which is preliminary data.</text>
</comment>
<sequence length="107" mass="11603">MRSVAVPLLVALVFIMKTGAAEARCDLTGPWTCGGDCKKPGGTDHASQTGNSITFIGEDGASSQGVWQDESTVVNFTEPQKHIQLVGHVTGDCKQINWDNHTYWLRN</sequence>
<protein>
    <recommendedName>
        <fullName evidence="4">Lipoprotein</fullName>
    </recommendedName>
</protein>
<dbReference type="RefSeq" id="WP_125477703.1">
    <property type="nucleotide sequence ID" value="NZ_FCOL02000055.1"/>
</dbReference>
<keyword evidence="3" id="KW-1185">Reference proteome</keyword>
<feature type="chain" id="PRO_5011116733" description="Lipoprotein" evidence="1">
    <location>
        <begin position="24"/>
        <end position="107"/>
    </location>
</feature>
<gene>
    <name evidence="2" type="ORF">AWB67_05629</name>
</gene>
<accession>A0A158KH49</accession>
<feature type="signal peptide" evidence="1">
    <location>
        <begin position="1"/>
        <end position="23"/>
    </location>
</feature>
<name>A0A158KH49_9BURK</name>